<feature type="region of interest" description="Disordered" evidence="3">
    <location>
        <begin position="346"/>
        <end position="383"/>
    </location>
</feature>
<feature type="compositionally biased region" description="Polar residues" evidence="3">
    <location>
        <begin position="205"/>
        <end position="223"/>
    </location>
</feature>
<evidence type="ECO:0000256" key="3">
    <source>
        <dbReference type="SAM" id="MobiDB-lite"/>
    </source>
</evidence>
<evidence type="ECO:0000256" key="1">
    <source>
        <dbReference type="ARBA" id="ARBA00022737"/>
    </source>
</evidence>
<accession>A0A1E7EXP9</accession>
<sequence length="487" mass="55167">MTSRMRKPTIANITKLTSSTTRLLFAVLFLTLILPLLMIPKHNQPADNNNAALLVSAFTSTTRTTKSHKVNIRQPHSSSSSRRQTLKLFVVKDENQQQKQPQRQRQEKQQQQQELRRSNEQKSDEAKVEKVEIKEEEEVDDIQSLRLEIRMWSQIKAPHGPKEAEKVLRKMIQLYSSNEDSNVNEQQQEKNSTPIHKEEAEVVQGGQNQSHPQRNHGNLNIKKNSYNRPYVDVIDCNQVINAYSKSRNDENAPQYALQILKDMITLSSSNKKSKSGTISSNLVPNVVTYNSVINGYAQKGNFVGASKVFQLQIQDYKQNNNTNAKPNVRSFNTMINACSKHITLNNARSNKSIKNKSNNNNKDFSSGGSGETNNNNNNNNNSMPEIAEKLLATLQEWYTMGEIDHGADTITYSAVINCWSKSDTTDGPQRALDLLHQMIRDQNIAPNTITYNSVMDAYARQGNILGATNVFQMMQLQSTNTNNRGRR</sequence>
<feature type="compositionally biased region" description="Low complexity" evidence="3">
    <location>
        <begin position="346"/>
        <end position="366"/>
    </location>
</feature>
<proteinExistence type="predicted"/>
<reference evidence="4 5" key="1">
    <citation type="submission" date="2016-09" db="EMBL/GenBank/DDBJ databases">
        <title>Extensive genetic diversity and differential bi-allelic expression allows diatom success in the polar Southern Ocean.</title>
        <authorList>
            <consortium name="DOE Joint Genome Institute"/>
            <person name="Mock T."/>
            <person name="Otillar R.P."/>
            <person name="Strauss J."/>
            <person name="Dupont C."/>
            <person name="Frickenhaus S."/>
            <person name="Maumus F."/>
            <person name="Mcmullan M."/>
            <person name="Sanges R."/>
            <person name="Schmutz J."/>
            <person name="Toseland A."/>
            <person name="Valas R."/>
            <person name="Veluchamy A."/>
            <person name="Ward B.J."/>
            <person name="Allen A."/>
            <person name="Barry K."/>
            <person name="Falciatore A."/>
            <person name="Ferrante M."/>
            <person name="Fortunato A.E."/>
            <person name="Gloeckner G."/>
            <person name="Gruber A."/>
            <person name="Hipkin R."/>
            <person name="Janech M."/>
            <person name="Kroth P."/>
            <person name="Leese F."/>
            <person name="Lindquist E."/>
            <person name="Lyon B.R."/>
            <person name="Martin J."/>
            <person name="Mayer C."/>
            <person name="Parker M."/>
            <person name="Quesneville H."/>
            <person name="Raymond J."/>
            <person name="Uhlig C."/>
            <person name="Valentin K.U."/>
            <person name="Worden A.Z."/>
            <person name="Armbrust E.V."/>
            <person name="Bowler C."/>
            <person name="Green B."/>
            <person name="Moulton V."/>
            <person name="Van Oosterhout C."/>
            <person name="Grigoriev I."/>
        </authorList>
    </citation>
    <scope>NUCLEOTIDE SEQUENCE [LARGE SCALE GENOMIC DNA]</scope>
    <source>
        <strain evidence="4 5">CCMP1102</strain>
    </source>
</reference>
<dbReference type="InParanoid" id="A0A1E7EXP9"/>
<evidence type="ECO:0000313" key="5">
    <source>
        <dbReference type="Proteomes" id="UP000095751"/>
    </source>
</evidence>
<dbReference type="InterPro" id="IPR011990">
    <property type="entry name" value="TPR-like_helical_dom_sf"/>
</dbReference>
<feature type="compositionally biased region" description="Basic and acidic residues" evidence="3">
    <location>
        <begin position="104"/>
        <end position="133"/>
    </location>
</feature>
<evidence type="ECO:0000256" key="2">
    <source>
        <dbReference type="PROSITE-ProRule" id="PRU00708"/>
    </source>
</evidence>
<name>A0A1E7EXP9_9STRA</name>
<feature type="region of interest" description="Disordered" evidence="3">
    <location>
        <begin position="203"/>
        <end position="223"/>
    </location>
</feature>
<dbReference type="OrthoDB" id="10261556at2759"/>
<feature type="repeat" description="PPR" evidence="2">
    <location>
        <begin position="447"/>
        <end position="481"/>
    </location>
</feature>
<dbReference type="InterPro" id="IPR002885">
    <property type="entry name" value="PPR_rpt"/>
</dbReference>
<dbReference type="PANTHER" id="PTHR47447">
    <property type="entry name" value="OS03G0856100 PROTEIN"/>
    <property type="match status" value="1"/>
</dbReference>
<keyword evidence="5" id="KW-1185">Reference proteome</keyword>
<dbReference type="Pfam" id="PF01535">
    <property type="entry name" value="PPR"/>
    <property type="match status" value="1"/>
</dbReference>
<dbReference type="AlphaFoldDB" id="A0A1E7EXP9"/>
<evidence type="ECO:0008006" key="6">
    <source>
        <dbReference type="Google" id="ProtNLM"/>
    </source>
</evidence>
<gene>
    <name evidence="4" type="ORF">FRACYDRAFT_247246</name>
</gene>
<evidence type="ECO:0000313" key="4">
    <source>
        <dbReference type="EMBL" id="OEU10303.1"/>
    </source>
</evidence>
<dbReference type="PROSITE" id="PS51375">
    <property type="entry name" value="PPR"/>
    <property type="match status" value="2"/>
</dbReference>
<organism evidence="4 5">
    <name type="scientific">Fragilariopsis cylindrus CCMP1102</name>
    <dbReference type="NCBI Taxonomy" id="635003"/>
    <lineage>
        <taxon>Eukaryota</taxon>
        <taxon>Sar</taxon>
        <taxon>Stramenopiles</taxon>
        <taxon>Ochrophyta</taxon>
        <taxon>Bacillariophyta</taxon>
        <taxon>Bacillariophyceae</taxon>
        <taxon>Bacillariophycidae</taxon>
        <taxon>Bacillariales</taxon>
        <taxon>Bacillariaceae</taxon>
        <taxon>Fragilariopsis</taxon>
    </lineage>
</organism>
<feature type="repeat" description="PPR" evidence="2">
    <location>
        <begin position="285"/>
        <end position="315"/>
    </location>
</feature>
<dbReference type="KEGG" id="fcy:FRACYDRAFT_247246"/>
<dbReference type="NCBIfam" id="TIGR00756">
    <property type="entry name" value="PPR"/>
    <property type="match status" value="2"/>
</dbReference>
<dbReference type="Pfam" id="PF13041">
    <property type="entry name" value="PPR_2"/>
    <property type="match status" value="1"/>
</dbReference>
<dbReference type="PANTHER" id="PTHR47447:SF21">
    <property type="entry name" value="PENTACOTRIPEPTIDE-REPEAT REGION OF PRORP DOMAIN-CONTAINING PROTEIN"/>
    <property type="match status" value="1"/>
</dbReference>
<dbReference type="Gene3D" id="1.25.40.10">
    <property type="entry name" value="Tetratricopeptide repeat domain"/>
    <property type="match status" value="2"/>
</dbReference>
<dbReference type="Proteomes" id="UP000095751">
    <property type="component" value="Unassembled WGS sequence"/>
</dbReference>
<dbReference type="EMBL" id="KV784372">
    <property type="protein sequence ID" value="OEU10303.1"/>
    <property type="molecule type" value="Genomic_DNA"/>
</dbReference>
<feature type="region of interest" description="Disordered" evidence="3">
    <location>
        <begin position="64"/>
        <end position="137"/>
    </location>
</feature>
<protein>
    <recommendedName>
        <fullName evidence="6">Pentacotripeptide-repeat region of PRORP domain-containing protein</fullName>
    </recommendedName>
</protein>
<keyword evidence="1" id="KW-0677">Repeat</keyword>